<keyword evidence="2" id="KW-0719">Serine esterase</keyword>
<keyword evidence="7" id="KW-1015">Disulfide bond</keyword>
<dbReference type="EC" id="3.1.1.-" evidence="8"/>
<dbReference type="SUPFAM" id="SSF53474">
    <property type="entry name" value="alpha/beta-Hydrolases"/>
    <property type="match status" value="1"/>
</dbReference>
<dbReference type="GO" id="GO:0030600">
    <property type="term" value="F:feruloyl esterase activity"/>
    <property type="evidence" value="ECO:0007669"/>
    <property type="project" value="UniProtKB-ARBA"/>
</dbReference>
<organism evidence="9 10">
    <name type="scientific">Cephalotrichum gorgonifer</name>
    <dbReference type="NCBI Taxonomy" id="2041049"/>
    <lineage>
        <taxon>Eukaryota</taxon>
        <taxon>Fungi</taxon>
        <taxon>Dikarya</taxon>
        <taxon>Ascomycota</taxon>
        <taxon>Pezizomycotina</taxon>
        <taxon>Sordariomycetes</taxon>
        <taxon>Hypocreomycetidae</taxon>
        <taxon>Microascales</taxon>
        <taxon>Microascaceae</taxon>
        <taxon>Cephalotrichum</taxon>
    </lineage>
</organism>
<accession>A0AAE8MXS3</accession>
<evidence type="ECO:0000313" key="9">
    <source>
        <dbReference type="EMBL" id="SPO01598.1"/>
    </source>
</evidence>
<dbReference type="PANTHER" id="PTHR33938">
    <property type="entry name" value="FERULOYL ESTERASE B-RELATED"/>
    <property type="match status" value="1"/>
</dbReference>
<name>A0AAE8MXS3_9PEZI</name>
<keyword evidence="5 8" id="KW-0378">Hydrolase</keyword>
<evidence type="ECO:0000256" key="2">
    <source>
        <dbReference type="ARBA" id="ARBA00022487"/>
    </source>
</evidence>
<evidence type="ECO:0000256" key="1">
    <source>
        <dbReference type="ARBA" id="ARBA00006249"/>
    </source>
</evidence>
<dbReference type="GO" id="GO:0046872">
    <property type="term" value="F:metal ion binding"/>
    <property type="evidence" value="ECO:0007669"/>
    <property type="project" value="UniProtKB-KW"/>
</dbReference>
<keyword evidence="10" id="KW-1185">Reference proteome</keyword>
<gene>
    <name evidence="9" type="ORF">DNG_04271</name>
</gene>
<evidence type="ECO:0000256" key="4">
    <source>
        <dbReference type="ARBA" id="ARBA00022729"/>
    </source>
</evidence>
<sequence>MSLNQVAGVSSRSLDLCNPGQIHLPKFPDLEVLSVEAASYENYTFTPDPALGDFPTSRLGLDFCNITITYTHPGWGDNVIVTTLLPQKNAWNGRLMAHGGGGLATGAFTIMELTMLPGLVEGYAVTTTNGGHTDPPADDTSGDAPWALSSLGNVNWPLLVDFASVALHDLSTVGKAVVDAFYGVPAVRSYFYGGSTGGRQGHMLAQRYPNDFDGLLAIFPAIGWTRLLFSGIWPTFLMDKLNIYPQPCEISALTLAALSTCDVLDGVEDGIISRPDLCSFDPHDVVGNEFDCNGTTSTFTSGAATIAKAAWDGPRSSSGEFQWYGFSHDANISQAGIGAAATVCDEDGENCDALPFNLAYTWARYWLKKNPDFNMRNITHEVWDELFHSSVGEYESIIGTYDPDLSGLRKAGGKMINWHGLADQIIPVNGSVEYYDRVLTHDPNAQDYYRLFLLPGADHCVICGVRPPVMKMMEILVDWVERGKAPETLPVAGENRYGDHLERDVCMYPRVQHYVGGDMEERSSFICV</sequence>
<evidence type="ECO:0000256" key="5">
    <source>
        <dbReference type="ARBA" id="ARBA00022801"/>
    </source>
</evidence>
<dbReference type="InterPro" id="IPR011118">
    <property type="entry name" value="Tannase/feruloyl_esterase"/>
</dbReference>
<dbReference type="Gene3D" id="3.40.50.1820">
    <property type="entry name" value="alpha/beta hydrolase"/>
    <property type="match status" value="1"/>
</dbReference>
<dbReference type="InterPro" id="IPR029058">
    <property type="entry name" value="AB_hydrolase_fold"/>
</dbReference>
<dbReference type="Pfam" id="PF07519">
    <property type="entry name" value="Tannase"/>
    <property type="match status" value="1"/>
</dbReference>
<dbReference type="Proteomes" id="UP001187682">
    <property type="component" value="Unassembled WGS sequence"/>
</dbReference>
<keyword evidence="4" id="KW-0732">Signal</keyword>
<protein>
    <recommendedName>
        <fullName evidence="8">Carboxylic ester hydrolase</fullName>
        <ecNumber evidence="8">3.1.1.-</ecNumber>
    </recommendedName>
</protein>
<evidence type="ECO:0000313" key="10">
    <source>
        <dbReference type="Proteomes" id="UP001187682"/>
    </source>
</evidence>
<evidence type="ECO:0000256" key="6">
    <source>
        <dbReference type="ARBA" id="ARBA00022837"/>
    </source>
</evidence>
<reference evidence="9" key="1">
    <citation type="submission" date="2018-03" db="EMBL/GenBank/DDBJ databases">
        <authorList>
            <person name="Guldener U."/>
        </authorList>
    </citation>
    <scope>NUCLEOTIDE SEQUENCE</scope>
</reference>
<dbReference type="EMBL" id="ONZQ02000005">
    <property type="protein sequence ID" value="SPO01598.1"/>
    <property type="molecule type" value="Genomic_DNA"/>
</dbReference>
<evidence type="ECO:0000256" key="3">
    <source>
        <dbReference type="ARBA" id="ARBA00022723"/>
    </source>
</evidence>
<keyword evidence="3" id="KW-0479">Metal-binding</keyword>
<comment type="caution">
    <text evidence="9">The sequence shown here is derived from an EMBL/GenBank/DDBJ whole genome shotgun (WGS) entry which is preliminary data.</text>
</comment>
<evidence type="ECO:0000256" key="8">
    <source>
        <dbReference type="RuleBase" id="RU361238"/>
    </source>
</evidence>
<proteinExistence type="inferred from homology"/>
<evidence type="ECO:0000256" key="7">
    <source>
        <dbReference type="ARBA" id="ARBA00023157"/>
    </source>
</evidence>
<dbReference type="PANTHER" id="PTHR33938:SF8">
    <property type="entry name" value="CARBOXYLIC ESTER HYDROLASE"/>
    <property type="match status" value="1"/>
</dbReference>
<dbReference type="AlphaFoldDB" id="A0AAE8MXS3"/>
<comment type="similarity">
    <text evidence="1 8">Belongs to the tannase family.</text>
</comment>
<keyword evidence="6" id="KW-0106">Calcium</keyword>